<dbReference type="InterPro" id="IPR011704">
    <property type="entry name" value="ATPase_dyneun-rel_AAA"/>
</dbReference>
<dbReference type="InterPro" id="IPR052989">
    <property type="entry name" value="Mg-chelatase_DI-like"/>
</dbReference>
<name>N6W244_9GAMM</name>
<dbReference type="CDD" id="cd00009">
    <property type="entry name" value="AAA"/>
    <property type="match status" value="1"/>
</dbReference>
<dbReference type="PATRIC" id="fig|626887.3.peg.4452"/>
<feature type="region of interest" description="Disordered" evidence="1">
    <location>
        <begin position="346"/>
        <end position="383"/>
    </location>
</feature>
<dbReference type="InterPro" id="IPR036465">
    <property type="entry name" value="vWFA_dom_sf"/>
</dbReference>
<dbReference type="PANTHER" id="PTHR35023">
    <property type="entry name" value="CHELATASE-RELATED"/>
    <property type="match status" value="1"/>
</dbReference>
<accession>N6W244</accession>
<dbReference type="Pfam" id="PF17863">
    <property type="entry name" value="AAA_lid_2"/>
    <property type="match status" value="1"/>
</dbReference>
<organism evidence="3 4">
    <name type="scientific">Marinobacter nanhaiticus D15-8W</name>
    <dbReference type="NCBI Taxonomy" id="626887"/>
    <lineage>
        <taxon>Bacteria</taxon>
        <taxon>Pseudomonadati</taxon>
        <taxon>Pseudomonadota</taxon>
        <taxon>Gammaproteobacteria</taxon>
        <taxon>Pseudomonadales</taxon>
        <taxon>Marinobacteraceae</taxon>
        <taxon>Marinobacter</taxon>
    </lineage>
</organism>
<dbReference type="SMART" id="SM00382">
    <property type="entry name" value="AAA"/>
    <property type="match status" value="1"/>
</dbReference>
<dbReference type="EMBL" id="APLQ01000014">
    <property type="protein sequence ID" value="ENO14164.1"/>
    <property type="molecule type" value="Genomic_DNA"/>
</dbReference>
<dbReference type="SUPFAM" id="SSF52540">
    <property type="entry name" value="P-loop containing nucleoside triphosphate hydrolases"/>
    <property type="match status" value="1"/>
</dbReference>
<dbReference type="InterPro" id="IPR003593">
    <property type="entry name" value="AAA+_ATPase"/>
</dbReference>
<dbReference type="GO" id="GO:0005524">
    <property type="term" value="F:ATP binding"/>
    <property type="evidence" value="ECO:0007669"/>
    <property type="project" value="InterPro"/>
</dbReference>
<evidence type="ECO:0000259" key="2">
    <source>
        <dbReference type="SMART" id="SM00382"/>
    </source>
</evidence>
<dbReference type="Pfam" id="PF07728">
    <property type="entry name" value="AAA_5"/>
    <property type="match status" value="1"/>
</dbReference>
<dbReference type="InterPro" id="IPR027417">
    <property type="entry name" value="P-loop_NTPase"/>
</dbReference>
<protein>
    <submittedName>
        <fullName evidence="3">VWA domain-containing protein</fullName>
    </submittedName>
</protein>
<dbReference type="Pfam" id="PF13519">
    <property type="entry name" value="VWA_2"/>
    <property type="match status" value="1"/>
</dbReference>
<dbReference type="HOGENOM" id="CLU_016684_6_2_6"/>
<sequence length="583" mass="63618">MTKLLPEFPFSAIVGQDALKTALLLNAINPRIGGVLISGPRGSAKSTLARGLADVLPPGDDGQHPPFINMPLGTSEDRLVGSLDLQQVLSEQDVAFQPGLLAKADGGVLYVDEVNLLPDTLVDLLLDAAARGINVVERDGLSHSHPARFSLIGTMNPDEGELRPQLLDRFGLCVELEKTLPAAQRIAVVQQREAFERDPEGFAADYADRQHAVTERIRAATDRLSSVVAEPWVYEHIASRCEAAQVEGLRADVTWHRAAQAHAAWRCDNAIEREDLDAVEEWVLAHRRNTPEEAPGNPPPPPRSDPSSRNGNPSSDTGNAPPESEQGQWGAMPPVNERTQAVPFVPNEASSRLQKHASKTTADRSGNTRKGRQLGRRSPADMSRKPDWFATLVANRGQWPLEQLKFQRNRAGQPIVHLVLLDTSGSTLGRRLFGRAKGLVQSLAKAAYGTRDQLAIMGFGNDQVADVLPRRRAPKDMVGLLDSLPGGGGTPLRDALFKAARTIRQWQRREPGLQIRTYLITDGRTRQSVSDVPALGECMVIDAEQSAVKRGRADVIAKQLGAFYQAFPVQMPFARLPVNREAS</sequence>
<keyword evidence="4" id="KW-1185">Reference proteome</keyword>
<evidence type="ECO:0000313" key="4">
    <source>
        <dbReference type="Proteomes" id="UP000013165"/>
    </source>
</evidence>
<dbReference type="Gene3D" id="1.10.8.80">
    <property type="entry name" value="Magnesium chelatase subunit I, C-Terminal domain"/>
    <property type="match status" value="1"/>
</dbReference>
<reference evidence="3 4" key="1">
    <citation type="journal article" date="2013" name="Genome Announc.">
        <title>Genome Sequence of the Polycyclic Aromatic Hydrocarbon-Degrading Bacterium Strain Marinobacter nanhaiticus D15-8WT.</title>
        <authorList>
            <person name="Cui Z."/>
            <person name="Gao W."/>
            <person name="Li Q."/>
            <person name="Xu G."/>
            <person name="Zheng L."/>
        </authorList>
    </citation>
    <scope>NUCLEOTIDE SEQUENCE [LARGE SCALE GENOMIC DNA]</scope>
    <source>
        <strain evidence="3 4">D15-8W</strain>
    </source>
</reference>
<feature type="domain" description="AAA+ ATPase" evidence="2">
    <location>
        <begin position="31"/>
        <end position="180"/>
    </location>
</feature>
<dbReference type="InterPro" id="IPR041628">
    <property type="entry name" value="ChlI/MoxR_AAA_lid"/>
</dbReference>
<evidence type="ECO:0000256" key="1">
    <source>
        <dbReference type="SAM" id="MobiDB-lite"/>
    </source>
</evidence>
<dbReference type="OrthoDB" id="9775079at2"/>
<dbReference type="eggNOG" id="COG1239">
    <property type="taxonomic scope" value="Bacteria"/>
</dbReference>
<comment type="caution">
    <text evidence="3">The sequence shown here is derived from an EMBL/GenBank/DDBJ whole genome shotgun (WGS) entry which is preliminary data.</text>
</comment>
<dbReference type="SUPFAM" id="SSF53300">
    <property type="entry name" value="vWA-like"/>
    <property type="match status" value="1"/>
</dbReference>
<evidence type="ECO:0000313" key="3">
    <source>
        <dbReference type="EMBL" id="ENO14164.1"/>
    </source>
</evidence>
<dbReference type="PANTHER" id="PTHR35023:SF1">
    <property type="entry name" value="MG-PROTOPORPHYRIN IX CHELATASE"/>
    <property type="match status" value="1"/>
</dbReference>
<dbReference type="eggNOG" id="COG1240">
    <property type="taxonomic scope" value="Bacteria"/>
</dbReference>
<feature type="compositionally biased region" description="Low complexity" evidence="1">
    <location>
        <begin position="305"/>
        <end position="316"/>
    </location>
</feature>
<proteinExistence type="predicted"/>
<dbReference type="Proteomes" id="UP000013165">
    <property type="component" value="Unassembled WGS sequence"/>
</dbReference>
<feature type="region of interest" description="Disordered" evidence="1">
    <location>
        <begin position="288"/>
        <end position="333"/>
    </location>
</feature>
<dbReference type="Gene3D" id="3.40.50.300">
    <property type="entry name" value="P-loop containing nucleotide triphosphate hydrolases"/>
    <property type="match status" value="1"/>
</dbReference>
<dbReference type="InterPro" id="IPR002035">
    <property type="entry name" value="VWF_A"/>
</dbReference>
<dbReference type="STRING" id="626887.J057_22260"/>
<dbReference type="GO" id="GO:0016887">
    <property type="term" value="F:ATP hydrolysis activity"/>
    <property type="evidence" value="ECO:0007669"/>
    <property type="project" value="InterPro"/>
</dbReference>
<gene>
    <name evidence="3" type="ORF">J057_22260</name>
</gene>
<dbReference type="Gene3D" id="3.40.50.410">
    <property type="entry name" value="von Willebrand factor, type A domain"/>
    <property type="match status" value="1"/>
</dbReference>
<dbReference type="AlphaFoldDB" id="N6W244"/>